<dbReference type="SUPFAM" id="SSF74650">
    <property type="entry name" value="Galactose mutarotase-like"/>
    <property type="match status" value="1"/>
</dbReference>
<dbReference type="OMA" id="FRMIRIG"/>
<evidence type="ECO:0000313" key="3">
    <source>
        <dbReference type="EMBL" id="ONK68970.1"/>
    </source>
</evidence>
<proteinExistence type="predicted"/>
<organism evidence="3 4">
    <name type="scientific">Asparagus officinalis</name>
    <name type="common">Garden asparagus</name>
    <dbReference type="NCBI Taxonomy" id="4686"/>
    <lineage>
        <taxon>Eukaryota</taxon>
        <taxon>Viridiplantae</taxon>
        <taxon>Streptophyta</taxon>
        <taxon>Embryophyta</taxon>
        <taxon>Tracheophyta</taxon>
        <taxon>Spermatophyta</taxon>
        <taxon>Magnoliopsida</taxon>
        <taxon>Liliopsida</taxon>
        <taxon>Asparagales</taxon>
        <taxon>Asparagaceae</taxon>
        <taxon>Asparagoideae</taxon>
        <taxon>Asparagus</taxon>
    </lineage>
</organism>
<sequence length="352" mass="38579">MASLLSFHLLKLTSPIKASSSSTVTTTTTQSPPQSLEQKFGRKGIKFTENGDMSSVELTVRNGSSLNLRIPDGLITSYRPKVYWKDDGYEEVLHTVNNGGLVKGGLGLVLNNESKLGINGSPWSASEWVVKDTDSDSFDAVQVELSCTNGDNSLDITYIISLYPLSMATAVVVQNNGKKPVKLKSAILSHLKFKTQKGSAIQGLRGCSYCAHPPLSSGFSIMSPSEAMMSESTGWFGSSEENKGSWKVEDDMYIMLRSKISRVYAAPPEERLKRIYNTAPSKFETIDRGSKLGFRVIRMGYEDFYLGSPGSFSEKYGTDYFICTGPASTLVPVDLNPGEEWRGAQVIEHDNL</sequence>
<dbReference type="InterPro" id="IPR011013">
    <property type="entry name" value="Gal_mutarotase_sf_dom"/>
</dbReference>
<dbReference type="GO" id="GO:0030246">
    <property type="term" value="F:carbohydrate binding"/>
    <property type="evidence" value="ECO:0007669"/>
    <property type="project" value="InterPro"/>
</dbReference>
<dbReference type="GO" id="GO:0047938">
    <property type="term" value="F:glucose-6-phosphate 1-epimerase activity"/>
    <property type="evidence" value="ECO:0007669"/>
    <property type="project" value="TreeGrafter"/>
</dbReference>
<dbReference type="GO" id="GO:0005975">
    <property type="term" value="P:carbohydrate metabolic process"/>
    <property type="evidence" value="ECO:0007669"/>
    <property type="project" value="InterPro"/>
</dbReference>
<dbReference type="EMBL" id="CM007385">
    <property type="protein sequence ID" value="ONK68970.1"/>
    <property type="molecule type" value="Genomic_DNA"/>
</dbReference>
<protein>
    <submittedName>
        <fullName evidence="3">Uncharacterized protein</fullName>
    </submittedName>
</protein>
<dbReference type="Gene3D" id="2.70.98.10">
    <property type="match status" value="1"/>
</dbReference>
<dbReference type="Gramene" id="ONK68970">
    <property type="protein sequence ID" value="ONK68970"/>
    <property type="gene ID" value="A4U43_C05F17930"/>
</dbReference>
<evidence type="ECO:0000256" key="2">
    <source>
        <dbReference type="SAM" id="SignalP"/>
    </source>
</evidence>
<feature type="chain" id="PRO_5024291788" evidence="2">
    <location>
        <begin position="19"/>
        <end position="352"/>
    </location>
</feature>
<dbReference type="PANTHER" id="PTHR11122">
    <property type="entry name" value="APOSPORY-ASSOCIATED PROTEIN C-RELATED"/>
    <property type="match status" value="1"/>
</dbReference>
<keyword evidence="4" id="KW-1185">Reference proteome</keyword>
<name>A0A5P1EXT6_ASPOF</name>
<gene>
    <name evidence="3" type="ORF">A4U43_C05F17930</name>
</gene>
<reference evidence="4" key="1">
    <citation type="journal article" date="2017" name="Nat. Commun.">
        <title>The asparagus genome sheds light on the origin and evolution of a young Y chromosome.</title>
        <authorList>
            <person name="Harkess A."/>
            <person name="Zhou J."/>
            <person name="Xu C."/>
            <person name="Bowers J.E."/>
            <person name="Van der Hulst R."/>
            <person name="Ayyampalayam S."/>
            <person name="Mercati F."/>
            <person name="Riccardi P."/>
            <person name="McKain M.R."/>
            <person name="Kakrana A."/>
            <person name="Tang H."/>
            <person name="Ray J."/>
            <person name="Groenendijk J."/>
            <person name="Arikit S."/>
            <person name="Mathioni S.M."/>
            <person name="Nakano M."/>
            <person name="Shan H."/>
            <person name="Telgmann-Rauber A."/>
            <person name="Kanno A."/>
            <person name="Yue Z."/>
            <person name="Chen H."/>
            <person name="Li W."/>
            <person name="Chen Y."/>
            <person name="Xu X."/>
            <person name="Zhang Y."/>
            <person name="Luo S."/>
            <person name="Chen H."/>
            <person name="Gao J."/>
            <person name="Mao Z."/>
            <person name="Pires J.C."/>
            <person name="Luo M."/>
            <person name="Kudrna D."/>
            <person name="Wing R.A."/>
            <person name="Meyers B.C."/>
            <person name="Yi K."/>
            <person name="Kong H."/>
            <person name="Lavrijsen P."/>
            <person name="Sunseri F."/>
            <person name="Falavigna A."/>
            <person name="Ye Y."/>
            <person name="Leebens-Mack J.H."/>
            <person name="Chen G."/>
        </authorList>
    </citation>
    <scope>NUCLEOTIDE SEQUENCE [LARGE SCALE GENOMIC DNA]</scope>
    <source>
        <strain evidence="4">cv. DH0086</strain>
    </source>
</reference>
<keyword evidence="2" id="KW-0732">Signal</keyword>
<accession>A0A5P1EXT6</accession>
<dbReference type="Proteomes" id="UP000243459">
    <property type="component" value="Chromosome 5"/>
</dbReference>
<feature type="compositionally biased region" description="Low complexity" evidence="1">
    <location>
        <begin position="20"/>
        <end position="35"/>
    </location>
</feature>
<dbReference type="GO" id="GO:0005737">
    <property type="term" value="C:cytoplasm"/>
    <property type="evidence" value="ECO:0007669"/>
    <property type="project" value="TreeGrafter"/>
</dbReference>
<feature type="signal peptide" evidence="2">
    <location>
        <begin position="1"/>
        <end position="18"/>
    </location>
</feature>
<evidence type="ECO:0000313" key="4">
    <source>
        <dbReference type="Proteomes" id="UP000243459"/>
    </source>
</evidence>
<dbReference type="InterPro" id="IPR014718">
    <property type="entry name" value="GH-type_carb-bd"/>
</dbReference>
<dbReference type="PANTHER" id="PTHR11122:SF18">
    <property type="entry name" value="PHOTOSYNTHETIC NDH SUBUNIT OF SUBCOMPLEX B 2, CHLOROPLASTIC"/>
    <property type="match status" value="1"/>
</dbReference>
<dbReference type="OrthoDB" id="1915244at2759"/>
<evidence type="ECO:0000256" key="1">
    <source>
        <dbReference type="SAM" id="MobiDB-lite"/>
    </source>
</evidence>
<feature type="region of interest" description="Disordered" evidence="1">
    <location>
        <begin position="20"/>
        <end position="41"/>
    </location>
</feature>
<dbReference type="AlphaFoldDB" id="A0A5P1EXT6"/>